<accession>D6D717</accession>
<reference evidence="1 2" key="1">
    <citation type="submission" date="2010-03" db="EMBL/GenBank/DDBJ databases">
        <title>The genome sequence of Bacteriodes xylanisolvens XB1A.</title>
        <authorList>
            <consortium name="metaHIT consortium -- http://www.metahit.eu/"/>
            <person name="Pajon A."/>
            <person name="Turner K."/>
            <person name="Parkhill J."/>
            <person name="Bernalier A."/>
        </authorList>
    </citation>
    <scope>NUCLEOTIDE SEQUENCE [LARGE SCALE GENOMIC DNA]</scope>
    <source>
        <strain evidence="1 2">XB1A</strain>
    </source>
</reference>
<proteinExistence type="predicted"/>
<protein>
    <recommendedName>
        <fullName evidence="3">Serine protease</fullName>
    </recommendedName>
</protein>
<evidence type="ECO:0008006" key="3">
    <source>
        <dbReference type="Google" id="ProtNLM"/>
    </source>
</evidence>
<dbReference type="InterPro" id="IPR043504">
    <property type="entry name" value="Peptidase_S1_PA_chymotrypsin"/>
</dbReference>
<dbReference type="AlphaFoldDB" id="D6D717"/>
<dbReference type="InterPro" id="IPR009003">
    <property type="entry name" value="Peptidase_S1_PA"/>
</dbReference>
<dbReference type="PATRIC" id="fig|657309.4.peg.4149"/>
<name>D6D717_9BACE</name>
<dbReference type="Pfam" id="PF13365">
    <property type="entry name" value="Trypsin_2"/>
    <property type="match status" value="1"/>
</dbReference>
<dbReference type="KEGG" id="bxy:BXY_05850"/>
<evidence type="ECO:0000313" key="2">
    <source>
        <dbReference type="Proteomes" id="UP000008795"/>
    </source>
</evidence>
<sequence length="266" mass="30066">MHHGLNNTYIYAVSKITLVISNGTDNVSIQGTGFFIVKENELFLITNRHVVQPDWKETKYQGYKLLSITFDRRDYNETTKNVEVETIEMKSYNMLFAENDIDDIACITNIEVNDCWSKKTPICIEYSMLANSENFEKDLSICDSVAIIGFPIVYDHKHNMPILRSGVISSDPRLDYSFNGRDNGHALAYEAFSTSGASGSPVFAIQKGFKIGDGLKAPDEFYRPVMLIGINAGNIETNPDKVHQQMSYMFKSDQIIKLIEKACVNK</sequence>
<dbReference type="Proteomes" id="UP000008795">
    <property type="component" value="Chromosome"/>
</dbReference>
<evidence type="ECO:0000313" key="1">
    <source>
        <dbReference type="EMBL" id="CBK65812.1"/>
    </source>
</evidence>
<organism evidence="1 2">
    <name type="scientific">Bacteroides xylanisolvens XB1A</name>
    <dbReference type="NCBI Taxonomy" id="657309"/>
    <lineage>
        <taxon>Bacteria</taxon>
        <taxon>Pseudomonadati</taxon>
        <taxon>Bacteroidota</taxon>
        <taxon>Bacteroidia</taxon>
        <taxon>Bacteroidales</taxon>
        <taxon>Bacteroidaceae</taxon>
        <taxon>Bacteroides</taxon>
    </lineage>
</organism>
<dbReference type="Gene3D" id="2.40.10.10">
    <property type="entry name" value="Trypsin-like serine proteases"/>
    <property type="match status" value="2"/>
</dbReference>
<dbReference type="HOGENOM" id="CLU_1044518_0_0_10"/>
<gene>
    <name evidence="1" type="ORF">BXY_05850</name>
</gene>
<reference evidence="1 2" key="2">
    <citation type="submission" date="2010-03" db="EMBL/GenBank/DDBJ databases">
        <authorList>
            <person name="Pajon A."/>
        </authorList>
    </citation>
    <scope>NUCLEOTIDE SEQUENCE [LARGE SCALE GENOMIC DNA]</scope>
    <source>
        <strain evidence="1 2">XB1A</strain>
    </source>
</reference>
<dbReference type="EMBL" id="FP929033">
    <property type="protein sequence ID" value="CBK65812.1"/>
    <property type="molecule type" value="Genomic_DNA"/>
</dbReference>
<dbReference type="SUPFAM" id="SSF50494">
    <property type="entry name" value="Trypsin-like serine proteases"/>
    <property type="match status" value="1"/>
</dbReference>